<reference evidence="1 2" key="1">
    <citation type="submission" date="2019-02" db="EMBL/GenBank/DDBJ databases">
        <title>Deep-cultivation of Planctomycetes and their phenomic and genomic characterization uncovers novel biology.</title>
        <authorList>
            <person name="Wiegand S."/>
            <person name="Jogler M."/>
            <person name="Boedeker C."/>
            <person name="Pinto D."/>
            <person name="Vollmers J."/>
            <person name="Rivas-Marin E."/>
            <person name="Kohn T."/>
            <person name="Peeters S.H."/>
            <person name="Heuer A."/>
            <person name="Rast P."/>
            <person name="Oberbeckmann S."/>
            <person name="Bunk B."/>
            <person name="Jeske O."/>
            <person name="Meyerdierks A."/>
            <person name="Storesund J.E."/>
            <person name="Kallscheuer N."/>
            <person name="Luecker S."/>
            <person name="Lage O.M."/>
            <person name="Pohl T."/>
            <person name="Merkel B.J."/>
            <person name="Hornburger P."/>
            <person name="Mueller R.-W."/>
            <person name="Bruemmer F."/>
            <person name="Labrenz M."/>
            <person name="Spormann A.M."/>
            <person name="Op Den Camp H."/>
            <person name="Overmann J."/>
            <person name="Amann R."/>
            <person name="Jetten M.S.M."/>
            <person name="Mascher T."/>
            <person name="Medema M.H."/>
            <person name="Devos D.P."/>
            <person name="Kaster A.-K."/>
            <person name="Ovreas L."/>
            <person name="Rohde M."/>
            <person name="Galperin M.Y."/>
            <person name="Jogler C."/>
        </authorList>
    </citation>
    <scope>NUCLEOTIDE SEQUENCE [LARGE SCALE GENOMIC DNA]</scope>
    <source>
        <strain evidence="1 2">CA13</strain>
    </source>
</reference>
<organism evidence="1 2">
    <name type="scientific">Novipirellula herctigrandis</name>
    <dbReference type="NCBI Taxonomy" id="2527986"/>
    <lineage>
        <taxon>Bacteria</taxon>
        <taxon>Pseudomonadati</taxon>
        <taxon>Planctomycetota</taxon>
        <taxon>Planctomycetia</taxon>
        <taxon>Pirellulales</taxon>
        <taxon>Pirellulaceae</taxon>
        <taxon>Novipirellula</taxon>
    </lineage>
</organism>
<dbReference type="AlphaFoldDB" id="A0A5C5Z2L1"/>
<proteinExistence type="predicted"/>
<accession>A0A5C5Z2L1</accession>
<protein>
    <recommendedName>
        <fullName evidence="3">Phosphotransferase enzyme family protein</fullName>
    </recommendedName>
</protein>
<dbReference type="RefSeq" id="WP_419194328.1">
    <property type="nucleotide sequence ID" value="NZ_SJPJ01000001.1"/>
</dbReference>
<evidence type="ECO:0008006" key="3">
    <source>
        <dbReference type="Google" id="ProtNLM"/>
    </source>
</evidence>
<dbReference type="SUPFAM" id="SSF56112">
    <property type="entry name" value="Protein kinase-like (PK-like)"/>
    <property type="match status" value="1"/>
</dbReference>
<dbReference type="EMBL" id="SJPJ01000001">
    <property type="protein sequence ID" value="TWT81599.1"/>
    <property type="molecule type" value="Genomic_DNA"/>
</dbReference>
<evidence type="ECO:0000313" key="1">
    <source>
        <dbReference type="EMBL" id="TWT81599.1"/>
    </source>
</evidence>
<sequence>MHSINWKSLKNVSSVSEQLGITAKVEFLQRPESYPEPTKLVEVIETHRSLIFLTDHYAYKLKKPLRSKTFDFSTLAARRQNCHHEIRLNRRLAQSVYLSIISITVDHEGRLSMDGDGEVVEWLVQMRKLDRDRMLDHCIVNTTVLPDEIESVGRLLSWFYRQTPPANWSGAHYCHCLADSISEARLGLLRHAFGLPLTQINDVANALADFIEVHRAEMIQRVRNGRVIDAHGDLRPEHICLESPPVIIDCLEFNQDLRILDTASEMCFLTQECELLNGDFPGDAEIGRQLWRVYVQRTGDRVSEELRLFYCGYHAFLRASLAIAHLRDEVVRQPEKWKPKALRYLDAASIALS</sequence>
<comment type="caution">
    <text evidence="1">The sequence shown here is derived from an EMBL/GenBank/DDBJ whole genome shotgun (WGS) entry which is preliminary data.</text>
</comment>
<dbReference type="Proteomes" id="UP000315010">
    <property type="component" value="Unassembled WGS sequence"/>
</dbReference>
<evidence type="ECO:0000313" key="2">
    <source>
        <dbReference type="Proteomes" id="UP000315010"/>
    </source>
</evidence>
<keyword evidence="2" id="KW-1185">Reference proteome</keyword>
<dbReference type="InterPro" id="IPR011009">
    <property type="entry name" value="Kinase-like_dom_sf"/>
</dbReference>
<gene>
    <name evidence="1" type="ORF">CA13_30520</name>
</gene>
<name>A0A5C5Z2L1_9BACT</name>